<dbReference type="Proteomes" id="UP000245368">
    <property type="component" value="Chromosome"/>
</dbReference>
<reference evidence="3 4" key="1">
    <citation type="submission" date="2018-05" db="EMBL/GenBank/DDBJ databases">
        <title>Complete Genome Sequence of Deinococcus sp. strain 17bor-2.</title>
        <authorList>
            <person name="Srinivasan S."/>
        </authorList>
    </citation>
    <scope>NUCLEOTIDE SEQUENCE [LARGE SCALE GENOMIC DNA]</scope>
    <source>
        <strain evidence="3 4">17bor-2</strain>
    </source>
</reference>
<dbReference type="KEGG" id="dez:DKM44_04270"/>
<dbReference type="OrthoDB" id="9770043at2"/>
<organism evidence="3 4">
    <name type="scientific">Deinococcus irradiatisoli</name>
    <dbReference type="NCBI Taxonomy" id="2202254"/>
    <lineage>
        <taxon>Bacteria</taxon>
        <taxon>Thermotogati</taxon>
        <taxon>Deinococcota</taxon>
        <taxon>Deinococci</taxon>
        <taxon>Deinococcales</taxon>
        <taxon>Deinococcaceae</taxon>
        <taxon>Deinococcus</taxon>
    </lineage>
</organism>
<evidence type="ECO:0000259" key="2">
    <source>
        <dbReference type="Pfam" id="PF22807"/>
    </source>
</evidence>
<feature type="signal peptide" evidence="1">
    <location>
        <begin position="1"/>
        <end position="23"/>
    </location>
</feature>
<dbReference type="AlphaFoldDB" id="A0A2Z3JTD7"/>
<feature type="domain" description="Pyrroloquinoline quinone-dependent pyranose dehydrogenase beta-propeller" evidence="2">
    <location>
        <begin position="63"/>
        <end position="408"/>
    </location>
</feature>
<dbReference type="EMBL" id="CP029494">
    <property type="protein sequence ID" value="AWN24468.1"/>
    <property type="molecule type" value="Genomic_DNA"/>
</dbReference>
<dbReference type="SUPFAM" id="SSF50952">
    <property type="entry name" value="Soluble quinoprotein glucose dehydrogenase"/>
    <property type="match status" value="1"/>
</dbReference>
<keyword evidence="1" id="KW-0732">Signal</keyword>
<dbReference type="PANTHER" id="PTHR33546:SF1">
    <property type="entry name" value="LARGE, MULTIFUNCTIONAL SECRETED PROTEIN"/>
    <property type="match status" value="1"/>
</dbReference>
<dbReference type="Pfam" id="PF22807">
    <property type="entry name" value="TrAA12"/>
    <property type="match status" value="1"/>
</dbReference>
<protein>
    <submittedName>
        <fullName evidence="3">Oxidoreductase</fullName>
    </submittedName>
</protein>
<gene>
    <name evidence="3" type="ORF">DKM44_04270</name>
</gene>
<dbReference type="InterPro" id="IPR054539">
    <property type="entry name" value="Beta-prop_PDH"/>
</dbReference>
<sequence length="416" mass="45069">MKPPRCLLSLGLSGALALGWAAAQGAAPTPRPITPPEPPATATVTRNEPVALEFTPDKLSRLKVPAGFQLKVMATGLGNARSLLVMPDGGIYLSRMKDGDIWYLKDANGDGQIVAAERRQVARNVSSAHGMSVREGKLYLAAEKTIWVMDIAKDGSLNVPRVFADGFPDAGQHGARGMHWGPDGYLYAAFGSTNNDSRTPNPEEATLLRISPDGKSREIYASGLRHTIGFNWHPITGALYGFDQGSDWHGDNIPPEELNVIERGKNYGWPFCFGDENPDPYVNASGIPGKITKAEYCTGTQGSLLNYTAHAAAIDMTFYTAAQFPAEYKNSVFVAYRGSWNRSEPSGYQIAHVSFDANNRPTAITPFVSGFVYQDAGTWKQFGRVAGVAQYTDGSLIFTDDQSGVLYRVLYTGGQK</sequence>
<dbReference type="RefSeq" id="WP_109828192.1">
    <property type="nucleotide sequence ID" value="NZ_CP029494.1"/>
</dbReference>
<dbReference type="PANTHER" id="PTHR33546">
    <property type="entry name" value="LARGE, MULTIFUNCTIONAL SECRETED PROTEIN-RELATED"/>
    <property type="match status" value="1"/>
</dbReference>
<proteinExistence type="predicted"/>
<feature type="chain" id="PRO_5016444116" evidence="1">
    <location>
        <begin position="24"/>
        <end position="416"/>
    </location>
</feature>
<keyword evidence="4" id="KW-1185">Reference proteome</keyword>
<dbReference type="InterPro" id="IPR011042">
    <property type="entry name" value="6-blade_b-propeller_TolB-like"/>
</dbReference>
<evidence type="ECO:0000256" key="1">
    <source>
        <dbReference type="SAM" id="SignalP"/>
    </source>
</evidence>
<dbReference type="InterPro" id="IPR011041">
    <property type="entry name" value="Quinoprot_gluc/sorb_DH_b-prop"/>
</dbReference>
<evidence type="ECO:0000313" key="4">
    <source>
        <dbReference type="Proteomes" id="UP000245368"/>
    </source>
</evidence>
<dbReference type="Gene3D" id="2.120.10.30">
    <property type="entry name" value="TolB, C-terminal domain"/>
    <property type="match status" value="1"/>
</dbReference>
<name>A0A2Z3JTD7_9DEIO</name>
<evidence type="ECO:0000313" key="3">
    <source>
        <dbReference type="EMBL" id="AWN24468.1"/>
    </source>
</evidence>
<accession>A0A2Z3JTD7</accession>